<comment type="caution">
    <text evidence="1">The sequence shown here is derived from an EMBL/GenBank/DDBJ whole genome shotgun (WGS) entry which is preliminary data.</text>
</comment>
<dbReference type="Proteomes" id="UP000309667">
    <property type="component" value="Unassembled WGS sequence"/>
</dbReference>
<reference evidence="1 2" key="1">
    <citation type="submission" date="2019-04" db="EMBL/GenBank/DDBJ databases">
        <title>Genome sequence of strain 7209-2.</title>
        <authorList>
            <person name="Gao J."/>
            <person name="Sun J."/>
        </authorList>
    </citation>
    <scope>NUCLEOTIDE SEQUENCE [LARGE SCALE GENOMIC DNA]</scope>
    <source>
        <strain evidence="1 2">7209-2</strain>
    </source>
</reference>
<organism evidence="1 2">
    <name type="scientific">Rhizobium rhizophilum</name>
    <dbReference type="NCBI Taxonomy" id="1850373"/>
    <lineage>
        <taxon>Bacteria</taxon>
        <taxon>Pseudomonadati</taxon>
        <taxon>Pseudomonadota</taxon>
        <taxon>Alphaproteobacteria</taxon>
        <taxon>Hyphomicrobiales</taxon>
        <taxon>Rhizobiaceae</taxon>
        <taxon>Rhizobium/Agrobacterium group</taxon>
        <taxon>Rhizobium</taxon>
    </lineage>
</organism>
<dbReference type="RefSeq" id="WP_136556789.1">
    <property type="nucleotide sequence ID" value="NZ_STGT01000001.1"/>
</dbReference>
<evidence type="ECO:0000313" key="1">
    <source>
        <dbReference type="EMBL" id="THV17177.1"/>
    </source>
</evidence>
<proteinExistence type="predicted"/>
<protein>
    <submittedName>
        <fullName evidence="1">Uncharacterized protein</fullName>
    </submittedName>
</protein>
<evidence type="ECO:0000313" key="2">
    <source>
        <dbReference type="Proteomes" id="UP000309667"/>
    </source>
</evidence>
<gene>
    <name evidence="1" type="ORF">E9677_04110</name>
</gene>
<sequence>MPTVTSTNSAALLILQQTASIRPSQQLDAGSGDMLAVANGISEQVSSNQQPTQAQSKISESLFSVNHVSINKLKMDLIDRTGKALGVDQADFASREDFVDAMQKALGKLQMEGGDDAVRGLEKELGLDKLGVSIQDVIDSAKDPEANDKLTKALEKQAKINLGLDEVAAQRFPIQFDEAGTYGL</sequence>
<dbReference type="EMBL" id="STGT01000001">
    <property type="protein sequence ID" value="THV17177.1"/>
    <property type="molecule type" value="Genomic_DNA"/>
</dbReference>
<accession>A0ABY2R0L9</accession>
<name>A0ABY2R0L9_9HYPH</name>
<keyword evidence="2" id="KW-1185">Reference proteome</keyword>